<comment type="pathway">
    <text evidence="6">Glycolipid biosynthesis; lipid IV(A) biosynthesis; lipid IV(A) from (3R)-3-hydroxytetradecanoyl-[acyl-carrier-protein] and UDP-N-acetyl-alpha-D-glucosamine: step 1/6.</text>
</comment>
<dbReference type="HAMAP" id="MF_00387">
    <property type="entry name" value="LpxA"/>
    <property type="match status" value="1"/>
</dbReference>
<evidence type="ECO:0000313" key="9">
    <source>
        <dbReference type="Proteomes" id="UP000180235"/>
    </source>
</evidence>
<dbReference type="SUPFAM" id="SSF51161">
    <property type="entry name" value="Trimeric LpxA-like enzymes"/>
    <property type="match status" value="1"/>
</dbReference>
<comment type="function">
    <text evidence="6">Involved in the biosynthesis of lipid A, a phosphorylated glycolipid that anchors the lipopolysaccharide to the outer membrane of the cell.</text>
</comment>
<evidence type="ECO:0000313" key="8">
    <source>
        <dbReference type="EMBL" id="APB33482.1"/>
    </source>
</evidence>
<dbReference type="GO" id="GO:0016020">
    <property type="term" value="C:membrane"/>
    <property type="evidence" value="ECO:0007669"/>
    <property type="project" value="GOC"/>
</dbReference>
<protein>
    <recommendedName>
        <fullName evidence="6">Acyl-[acyl-carrier-protein]--UDP-N-acetylglucosamine O-acyltransferase</fullName>
        <shortName evidence="6">UDP-N-acetylglucosamine acyltransferase</shortName>
        <ecNumber evidence="6">2.3.1.129</ecNumber>
    </recommendedName>
</protein>
<dbReference type="Gene3D" id="1.20.1180.10">
    <property type="entry name" value="Udp N-acetylglucosamine O-acyltransferase, C-terminal domain"/>
    <property type="match status" value="1"/>
</dbReference>
<dbReference type="InterPro" id="IPR011004">
    <property type="entry name" value="Trimer_LpxA-like_sf"/>
</dbReference>
<gene>
    <name evidence="6 8" type="primary">lpxA</name>
    <name evidence="8" type="ORF">GlitD10_1162</name>
</gene>
<keyword evidence="3 6" id="KW-0808">Transferase</keyword>
<dbReference type="InterPro" id="IPR029098">
    <property type="entry name" value="Acetyltransf_C"/>
</dbReference>
<keyword evidence="6" id="KW-0963">Cytoplasm</keyword>
<keyword evidence="5 6" id="KW-0012">Acyltransferase</keyword>
<evidence type="ECO:0000256" key="3">
    <source>
        <dbReference type="ARBA" id="ARBA00022679"/>
    </source>
</evidence>
<keyword evidence="9" id="KW-1185">Reference proteome</keyword>
<dbReference type="GO" id="GO:0005737">
    <property type="term" value="C:cytoplasm"/>
    <property type="evidence" value="ECO:0007669"/>
    <property type="project" value="UniProtKB-SubCell"/>
</dbReference>
<name>A0A1J0AC30_9CYAN</name>
<dbReference type="KEGG" id="glt:GlitD10_1162"/>
<dbReference type="NCBIfam" id="NF003657">
    <property type="entry name" value="PRK05289.1"/>
    <property type="match status" value="1"/>
</dbReference>
<dbReference type="UniPathway" id="UPA00359">
    <property type="reaction ID" value="UER00477"/>
</dbReference>
<dbReference type="PANTHER" id="PTHR43480:SF1">
    <property type="entry name" value="ACYL-[ACYL-CARRIER-PROTEIN]--UDP-N-ACETYLGLUCOSAMINE O-ACYLTRANSFERASE, MITOCHONDRIAL-RELATED"/>
    <property type="match status" value="1"/>
</dbReference>
<keyword evidence="1 6" id="KW-0444">Lipid biosynthesis</keyword>
<reference evidence="8 9" key="1">
    <citation type="submission" date="2016-10" db="EMBL/GenBank/DDBJ databases">
        <title>Description of Gloeomargarita lithophora gen. nov., sp. nov., a thylakoid-bearing basal-branching cyanobacterium with intracellular carbonates, and proposal for Gloeomargaritales ord. nov.</title>
        <authorList>
            <person name="Moreira D."/>
            <person name="Tavera R."/>
            <person name="Benzerara K."/>
            <person name="Skouri-Panet F."/>
            <person name="Couradeau E."/>
            <person name="Gerard E."/>
            <person name="Loussert C."/>
            <person name="Novelo E."/>
            <person name="Zivanovic Y."/>
            <person name="Lopez-Garcia P."/>
        </authorList>
    </citation>
    <scope>NUCLEOTIDE SEQUENCE [LARGE SCALE GENOMIC DNA]</scope>
    <source>
        <strain evidence="8 9">D10</strain>
    </source>
</reference>
<dbReference type="CDD" id="cd03351">
    <property type="entry name" value="LbH_UDP-GlcNAc_AT"/>
    <property type="match status" value="1"/>
</dbReference>
<proteinExistence type="inferred from homology"/>
<dbReference type="Pfam" id="PF13720">
    <property type="entry name" value="Acetyltransf_11"/>
    <property type="match status" value="1"/>
</dbReference>
<comment type="subunit">
    <text evidence="6">Homotrimer.</text>
</comment>
<keyword evidence="4 6" id="KW-0443">Lipid metabolism</keyword>
<sequence>MSHATRRCYFNEEMSEVTVTLAHATAVIHPGAQLHPTVRVGPYAVVGERVKIGAGTTIGAHVVIDGDTEIGAGNQIFPGATIGLEPQDLKYDGSLSRVRIGDNNLIREYVTINRATRAGEETVLGNHNLLMAYVHVAHNCVLENAIVIANSVALAGHVHIESRATIGGMLGVHQFVRIGRLAMVGGMSRIDRDVPPYMLVEGHPARVRLLNRVGLHRAGLAQGEEGQALKRAFRLLYRSGLTLSQALEQLQPLTDQYETLRHLHQFLIESQGEDRRGLIPGIKQRAEDSD</sequence>
<dbReference type="EC" id="2.3.1.129" evidence="6"/>
<dbReference type="PANTHER" id="PTHR43480">
    <property type="entry name" value="ACYL-[ACYL-CARRIER-PROTEIN]--UDP-N-ACETYLGLUCOSAMINE O-ACYLTRANSFERASE"/>
    <property type="match status" value="1"/>
</dbReference>
<dbReference type="Proteomes" id="UP000180235">
    <property type="component" value="Chromosome"/>
</dbReference>
<evidence type="ECO:0000259" key="7">
    <source>
        <dbReference type="Pfam" id="PF13720"/>
    </source>
</evidence>
<evidence type="ECO:0000256" key="4">
    <source>
        <dbReference type="ARBA" id="ARBA00023098"/>
    </source>
</evidence>
<dbReference type="PIRSF" id="PIRSF000456">
    <property type="entry name" value="UDP-GlcNAc_acltr"/>
    <property type="match status" value="1"/>
</dbReference>
<keyword evidence="2 6" id="KW-0441">Lipid A biosynthesis</keyword>
<dbReference type="GO" id="GO:0008780">
    <property type="term" value="F:acyl-[acyl-carrier-protein]-UDP-N-acetylglucosamine O-acyltransferase activity"/>
    <property type="evidence" value="ECO:0007669"/>
    <property type="project" value="UniProtKB-UniRule"/>
</dbReference>
<dbReference type="EMBL" id="CP017675">
    <property type="protein sequence ID" value="APB33482.1"/>
    <property type="molecule type" value="Genomic_DNA"/>
</dbReference>
<dbReference type="AlphaFoldDB" id="A0A1J0AC30"/>
<comment type="catalytic activity">
    <reaction evidence="6">
        <text>a (3R)-hydroxyacyl-[ACP] + UDP-N-acetyl-alpha-D-glucosamine = a UDP-3-O-[(3R)-3-hydroxyacyl]-N-acetyl-alpha-D-glucosamine + holo-[ACP]</text>
        <dbReference type="Rhea" id="RHEA:67812"/>
        <dbReference type="Rhea" id="RHEA-COMP:9685"/>
        <dbReference type="Rhea" id="RHEA-COMP:9945"/>
        <dbReference type="ChEBI" id="CHEBI:57705"/>
        <dbReference type="ChEBI" id="CHEBI:64479"/>
        <dbReference type="ChEBI" id="CHEBI:78827"/>
        <dbReference type="ChEBI" id="CHEBI:173225"/>
        <dbReference type="EC" id="2.3.1.129"/>
    </reaction>
</comment>
<dbReference type="GO" id="GO:0031470">
    <property type="term" value="C:carboxysome"/>
    <property type="evidence" value="ECO:0007669"/>
    <property type="project" value="UniProtKB-ARBA"/>
</dbReference>
<evidence type="ECO:0000256" key="2">
    <source>
        <dbReference type="ARBA" id="ARBA00022556"/>
    </source>
</evidence>
<dbReference type="InterPro" id="IPR001451">
    <property type="entry name" value="Hexapep"/>
</dbReference>
<evidence type="ECO:0000256" key="6">
    <source>
        <dbReference type="HAMAP-Rule" id="MF_00387"/>
    </source>
</evidence>
<comment type="similarity">
    <text evidence="6">Belongs to the transferase hexapeptide repeat family. LpxA subfamily.</text>
</comment>
<evidence type="ECO:0000256" key="1">
    <source>
        <dbReference type="ARBA" id="ARBA00022516"/>
    </source>
</evidence>
<dbReference type="STRING" id="1188229.GlitD10_1162"/>
<accession>A0A1J0AC30</accession>
<dbReference type="GO" id="GO:0043886">
    <property type="term" value="F:structural constituent of carboxysome shell"/>
    <property type="evidence" value="ECO:0007669"/>
    <property type="project" value="UniProtKB-ARBA"/>
</dbReference>
<dbReference type="NCBIfam" id="TIGR01852">
    <property type="entry name" value="lipid_A_lpxA"/>
    <property type="match status" value="1"/>
</dbReference>
<dbReference type="InterPro" id="IPR037157">
    <property type="entry name" value="Acetyltransf_C_sf"/>
</dbReference>
<organism evidence="8 9">
    <name type="scientific">Gloeomargarita lithophora Alchichica-D10</name>
    <dbReference type="NCBI Taxonomy" id="1188229"/>
    <lineage>
        <taxon>Bacteria</taxon>
        <taxon>Bacillati</taxon>
        <taxon>Cyanobacteriota</taxon>
        <taxon>Cyanophyceae</taxon>
        <taxon>Gloeomargaritales</taxon>
        <taxon>Gloeomargaritaceae</taxon>
        <taxon>Gloeomargarita</taxon>
    </lineage>
</organism>
<comment type="subcellular location">
    <subcellularLocation>
        <location evidence="6">Cytoplasm</location>
    </subcellularLocation>
</comment>
<keyword evidence="6" id="KW-0677">Repeat</keyword>
<feature type="domain" description="UDP N-acetylglucosamine O-acyltransferase C-terminal" evidence="7">
    <location>
        <begin position="193"/>
        <end position="278"/>
    </location>
</feature>
<evidence type="ECO:0000256" key="5">
    <source>
        <dbReference type="ARBA" id="ARBA00023315"/>
    </source>
</evidence>
<dbReference type="GO" id="GO:0009245">
    <property type="term" value="P:lipid A biosynthetic process"/>
    <property type="evidence" value="ECO:0007669"/>
    <property type="project" value="UniProtKB-UniRule"/>
</dbReference>
<dbReference type="Pfam" id="PF00132">
    <property type="entry name" value="Hexapep"/>
    <property type="match status" value="1"/>
</dbReference>
<dbReference type="Gene3D" id="2.160.10.10">
    <property type="entry name" value="Hexapeptide repeat proteins"/>
    <property type="match status" value="1"/>
</dbReference>
<dbReference type="InterPro" id="IPR010137">
    <property type="entry name" value="Lipid_A_LpxA"/>
</dbReference>